<evidence type="ECO:0000256" key="1">
    <source>
        <dbReference type="SAM" id="Coils"/>
    </source>
</evidence>
<protein>
    <submittedName>
        <fullName evidence="2">Uncharacterized protein</fullName>
    </submittedName>
</protein>
<feature type="coiled-coil region" evidence="1">
    <location>
        <begin position="151"/>
        <end position="185"/>
    </location>
</feature>
<accession>A0A4R4IPM2</accession>
<sequence>MANSQDVDFALDVVSIAFAPDEVAYLDMQGAFPLSFERKLRDKIKELKDENIKVKDNSNKLTASNAKTKKLIDDVMVHTEKVLNLMIPEPKKSSNFANVVLAAKAATTTLKKQLTNLNKSTSNSKKVMTAVGANIKRLHADFGVFLEQAKKAADESEMDKILTELDDLESKINSWEMTNKMIKATNSLKDSVIQYTMKRERYMISDIPIIPHHDEVTSDEDDKHVSPEFAVSQVVILFVIGILITPVGDKLYTGYNEYNDLLRKKAYLIKKIADKNSVVAIARIATDKSKQIFTSIDQQYLNSIEYFEHYLKANLDILKSLTGIQSLLKRKPTPTVEEWNNEKKLLDKRRALLKDLFDNMYFLYIKRNAYIEKT</sequence>
<organism evidence="2 3">
    <name type="scientific">Photorhabdus khanii subsp. guanajuatensis</name>
    <dbReference type="NCBI Taxonomy" id="2100166"/>
    <lineage>
        <taxon>Bacteria</taxon>
        <taxon>Pseudomonadati</taxon>
        <taxon>Pseudomonadota</taxon>
        <taxon>Gammaproteobacteria</taxon>
        <taxon>Enterobacterales</taxon>
        <taxon>Morganellaceae</taxon>
        <taxon>Photorhabdus</taxon>
    </lineage>
</organism>
<dbReference type="Proteomes" id="UP000295598">
    <property type="component" value="Unassembled WGS sequence"/>
</dbReference>
<evidence type="ECO:0000313" key="2">
    <source>
        <dbReference type="EMBL" id="TDB42587.1"/>
    </source>
</evidence>
<dbReference type="RefSeq" id="WP_132356425.1">
    <property type="nucleotide sequence ID" value="NZ_CAWOJO010000104.1"/>
</dbReference>
<evidence type="ECO:0000313" key="3">
    <source>
        <dbReference type="Proteomes" id="UP000295598"/>
    </source>
</evidence>
<keyword evidence="1" id="KW-0175">Coiled coil</keyword>
<reference evidence="2 3" key="1">
    <citation type="journal article" date="2019" name="Int. J. Syst. Evol. Microbiol.">
        <title>Photorhabdus khanii subsp. guanajuatensis subsp. nov., isolated from Heterorhabditis atacamensis, and Photorhabdus luminescens subsp. mexicana subsp. nov., isolated from Heterorhabditis mexicana entomopathogenic nematodes.</title>
        <authorList>
            <person name="Machado R.A.R."/>
            <person name="Bruno P."/>
            <person name="Arce C.C.M."/>
            <person name="Liechti N."/>
            <person name="Kohler A."/>
            <person name="Bernal J."/>
            <person name="Bruggmann R."/>
            <person name="Turlings T.C.J."/>
        </authorList>
    </citation>
    <scope>NUCLEOTIDE SEQUENCE [LARGE SCALE GENOMIC DNA]</scope>
    <source>
        <strain evidence="2 3">MEX20-17</strain>
    </source>
</reference>
<comment type="caution">
    <text evidence="2">The sequence shown here is derived from an EMBL/GenBank/DDBJ whole genome shotgun (WGS) entry which is preliminary data.</text>
</comment>
<gene>
    <name evidence="2" type="ORF">C5467_23810</name>
</gene>
<name>A0A4R4IPM2_9GAMM</name>
<feature type="coiled-coil region" evidence="1">
    <location>
        <begin position="37"/>
        <end position="64"/>
    </location>
</feature>
<dbReference type="AlphaFoldDB" id="A0A4R4IPM2"/>
<dbReference type="EMBL" id="PUJY01000104">
    <property type="protein sequence ID" value="TDB42587.1"/>
    <property type="molecule type" value="Genomic_DNA"/>
</dbReference>
<proteinExistence type="predicted"/>